<dbReference type="Proteomes" id="UP000600774">
    <property type="component" value="Unassembled WGS sequence"/>
</dbReference>
<gene>
    <name evidence="1" type="ORF">HA338_13825</name>
</gene>
<accession>A0A832SMU8</accession>
<organism evidence="1 2">
    <name type="scientific">Methanosarcina acetivorans</name>
    <dbReference type="NCBI Taxonomy" id="2214"/>
    <lineage>
        <taxon>Archaea</taxon>
        <taxon>Methanobacteriati</taxon>
        <taxon>Methanobacteriota</taxon>
        <taxon>Stenosarchaea group</taxon>
        <taxon>Methanomicrobia</taxon>
        <taxon>Methanosarcinales</taxon>
        <taxon>Methanosarcinaceae</taxon>
        <taxon>Methanosarcina</taxon>
    </lineage>
</organism>
<reference evidence="1" key="1">
    <citation type="journal article" date="2020" name="bioRxiv">
        <title>A rank-normalized archaeal taxonomy based on genome phylogeny resolves widespread incomplete and uneven classifications.</title>
        <authorList>
            <person name="Rinke C."/>
            <person name="Chuvochina M."/>
            <person name="Mussig A.J."/>
            <person name="Chaumeil P.-A."/>
            <person name="Waite D.W."/>
            <person name="Whitman W.B."/>
            <person name="Parks D.H."/>
            <person name="Hugenholtz P."/>
        </authorList>
    </citation>
    <scope>NUCLEOTIDE SEQUENCE</scope>
    <source>
        <strain evidence="1">UBA8876</strain>
    </source>
</reference>
<dbReference type="EMBL" id="DUJU01000154">
    <property type="protein sequence ID" value="HIH95040.1"/>
    <property type="molecule type" value="Genomic_DNA"/>
</dbReference>
<protein>
    <submittedName>
        <fullName evidence="1">Uncharacterized protein</fullName>
    </submittedName>
</protein>
<sequence length="162" mass="18743">MTLSIDDEKRFWELHKKVCGFEGEFEKHICLGSETYYCPKCNSQYYIDGGCFFGDVVTSIEAEIEEDSPEFAILQELRPEILEFALAIEQVLKEKDDSWKTKNIYGLILELRAELKEVYGITTELAFANEGFPDVLNRLQGKLEELGTFAVMLWHRTKEAQQ</sequence>
<dbReference type="GeneID" id="1476034"/>
<comment type="caution">
    <text evidence="1">The sequence shown here is derived from an EMBL/GenBank/DDBJ whole genome shotgun (WGS) entry which is preliminary data.</text>
</comment>
<evidence type="ECO:0000313" key="1">
    <source>
        <dbReference type="EMBL" id="HIH95040.1"/>
    </source>
</evidence>
<dbReference type="RefSeq" id="WP_011024028.1">
    <property type="nucleotide sequence ID" value="NZ_DUJU01000154.1"/>
</dbReference>
<name>A0A832SMU8_9EURY</name>
<dbReference type="AlphaFoldDB" id="A0A832SMU8"/>
<proteinExistence type="predicted"/>
<evidence type="ECO:0000313" key="2">
    <source>
        <dbReference type="Proteomes" id="UP000600774"/>
    </source>
</evidence>